<comment type="caution">
    <text evidence="1">The sequence shown here is derived from an EMBL/GenBank/DDBJ whole genome shotgun (WGS) entry which is preliminary data.</text>
</comment>
<evidence type="ECO:0000313" key="1">
    <source>
        <dbReference type="EMBL" id="KAI4323926.1"/>
    </source>
</evidence>
<sequence length="123" mass="13775">MFGSDEDVGTQIPTEAQSIVEGSGSLLVSEFKPVPDPMITLNPLSQLQLESNLCFYIELHNILNLSSDIWQALLAIQQQGPRAIGFFGTRKMEFMHSELIEILSYAMVITVRCLDFTLVQIKI</sequence>
<accession>A0ACB9MLT3</accession>
<evidence type="ECO:0000313" key="2">
    <source>
        <dbReference type="Proteomes" id="UP000828941"/>
    </source>
</evidence>
<organism evidence="1 2">
    <name type="scientific">Bauhinia variegata</name>
    <name type="common">Purple orchid tree</name>
    <name type="synonym">Phanera variegata</name>
    <dbReference type="NCBI Taxonomy" id="167791"/>
    <lineage>
        <taxon>Eukaryota</taxon>
        <taxon>Viridiplantae</taxon>
        <taxon>Streptophyta</taxon>
        <taxon>Embryophyta</taxon>
        <taxon>Tracheophyta</taxon>
        <taxon>Spermatophyta</taxon>
        <taxon>Magnoliopsida</taxon>
        <taxon>eudicotyledons</taxon>
        <taxon>Gunneridae</taxon>
        <taxon>Pentapetalae</taxon>
        <taxon>rosids</taxon>
        <taxon>fabids</taxon>
        <taxon>Fabales</taxon>
        <taxon>Fabaceae</taxon>
        <taxon>Cercidoideae</taxon>
        <taxon>Cercideae</taxon>
        <taxon>Bauhiniinae</taxon>
        <taxon>Bauhinia</taxon>
    </lineage>
</organism>
<proteinExistence type="predicted"/>
<keyword evidence="2" id="KW-1185">Reference proteome</keyword>
<protein>
    <submittedName>
        <fullName evidence="1">Uncharacterized protein</fullName>
    </submittedName>
</protein>
<dbReference type="Proteomes" id="UP000828941">
    <property type="component" value="Chromosome 9"/>
</dbReference>
<gene>
    <name evidence="1" type="ORF">L6164_023499</name>
</gene>
<dbReference type="EMBL" id="CM039434">
    <property type="protein sequence ID" value="KAI4323926.1"/>
    <property type="molecule type" value="Genomic_DNA"/>
</dbReference>
<name>A0ACB9MLT3_BAUVA</name>
<reference evidence="1 2" key="1">
    <citation type="journal article" date="2022" name="DNA Res.">
        <title>Chromosomal-level genome assembly of the orchid tree Bauhinia variegata (Leguminosae; Cercidoideae) supports the allotetraploid origin hypothesis of Bauhinia.</title>
        <authorList>
            <person name="Zhong Y."/>
            <person name="Chen Y."/>
            <person name="Zheng D."/>
            <person name="Pang J."/>
            <person name="Liu Y."/>
            <person name="Luo S."/>
            <person name="Meng S."/>
            <person name="Qian L."/>
            <person name="Wei D."/>
            <person name="Dai S."/>
            <person name="Zhou R."/>
        </authorList>
    </citation>
    <scope>NUCLEOTIDE SEQUENCE [LARGE SCALE GENOMIC DNA]</scope>
    <source>
        <strain evidence="1">BV-YZ2020</strain>
    </source>
</reference>